<keyword evidence="2" id="KW-1185">Reference proteome</keyword>
<gene>
    <name evidence="1" type="ORF">LTR16_011854</name>
</gene>
<evidence type="ECO:0000313" key="1">
    <source>
        <dbReference type="EMBL" id="KAK5170008.1"/>
    </source>
</evidence>
<accession>A0ABR0LHX8</accession>
<evidence type="ECO:0000313" key="2">
    <source>
        <dbReference type="Proteomes" id="UP001357485"/>
    </source>
</evidence>
<proteinExistence type="predicted"/>
<reference evidence="1 2" key="1">
    <citation type="submission" date="2023-08" db="EMBL/GenBank/DDBJ databases">
        <title>Black Yeasts Isolated from many extreme environments.</title>
        <authorList>
            <person name="Coleine C."/>
            <person name="Stajich J.E."/>
            <person name="Selbmann L."/>
        </authorList>
    </citation>
    <scope>NUCLEOTIDE SEQUENCE [LARGE SCALE GENOMIC DNA]</scope>
    <source>
        <strain evidence="1 2">CCFEE 536</strain>
    </source>
</reference>
<protein>
    <submittedName>
        <fullName evidence="1">Uncharacterized protein</fullName>
    </submittedName>
</protein>
<dbReference type="Proteomes" id="UP001357485">
    <property type="component" value="Unassembled WGS sequence"/>
</dbReference>
<sequence length="57" mass="6489">MPVSMIMRSLTISRMVQHLRNRSPSDENSTREISLPDIEQKLQAHLSKAGVDLQDVE</sequence>
<dbReference type="EMBL" id="JAVRRA010020241">
    <property type="protein sequence ID" value="KAK5170008.1"/>
    <property type="molecule type" value="Genomic_DNA"/>
</dbReference>
<comment type="caution">
    <text evidence="1">The sequence shown here is derived from an EMBL/GenBank/DDBJ whole genome shotgun (WGS) entry which is preliminary data.</text>
</comment>
<organism evidence="1 2">
    <name type="scientific">Cryomyces antarcticus</name>
    <dbReference type="NCBI Taxonomy" id="329879"/>
    <lineage>
        <taxon>Eukaryota</taxon>
        <taxon>Fungi</taxon>
        <taxon>Dikarya</taxon>
        <taxon>Ascomycota</taxon>
        <taxon>Pezizomycotina</taxon>
        <taxon>Dothideomycetes</taxon>
        <taxon>Dothideomycetes incertae sedis</taxon>
        <taxon>Cryomyces</taxon>
    </lineage>
</organism>
<name>A0ABR0LHX8_9PEZI</name>
<feature type="non-terminal residue" evidence="1">
    <location>
        <position position="57"/>
    </location>
</feature>